<feature type="domain" description="Cathepsin propeptide inhibitor" evidence="5">
    <location>
        <begin position="71"/>
        <end position="127"/>
    </location>
</feature>
<dbReference type="InterPro" id="IPR013201">
    <property type="entry name" value="Prot_inhib_I29"/>
</dbReference>
<feature type="domain" description="Peptidase C1A papain C-terminal" evidence="4">
    <location>
        <begin position="156"/>
        <end position="266"/>
    </location>
</feature>
<dbReference type="GO" id="GO:0008234">
    <property type="term" value="F:cysteine-type peptidase activity"/>
    <property type="evidence" value="ECO:0007669"/>
    <property type="project" value="InterPro"/>
</dbReference>
<dbReference type="InterPro" id="IPR038765">
    <property type="entry name" value="Papain-like_cys_pep_sf"/>
</dbReference>
<dbReference type="PANTHER" id="PTHR12411">
    <property type="entry name" value="CYSTEINE PROTEASE FAMILY C1-RELATED"/>
    <property type="match status" value="1"/>
</dbReference>
<dbReference type="SMART" id="SM00645">
    <property type="entry name" value="Pept_C1"/>
    <property type="match status" value="1"/>
</dbReference>
<dbReference type="Pfam" id="PF00112">
    <property type="entry name" value="Peptidase_C1"/>
    <property type="match status" value="2"/>
</dbReference>
<dbReference type="SMART" id="SM00848">
    <property type="entry name" value="Inhibitor_I29"/>
    <property type="match status" value="1"/>
</dbReference>
<dbReference type="InterPro" id="IPR000668">
    <property type="entry name" value="Peptidase_C1A_C"/>
</dbReference>
<dbReference type="AlphaFoldDB" id="A0A8S0ZVS0"/>
<keyword evidence="3" id="KW-0472">Membrane</keyword>
<name>A0A8S0ZVS0_ARCPL</name>
<dbReference type="PROSITE" id="PS00640">
    <property type="entry name" value="THIOL_PROTEASE_ASN"/>
    <property type="match status" value="1"/>
</dbReference>
<gene>
    <name evidence="6" type="ORF">APLA_LOCUS7078</name>
</gene>
<keyword evidence="3" id="KW-1133">Transmembrane helix</keyword>
<evidence type="ECO:0000256" key="3">
    <source>
        <dbReference type="SAM" id="Phobius"/>
    </source>
</evidence>
<evidence type="ECO:0000256" key="2">
    <source>
        <dbReference type="ARBA" id="ARBA00023157"/>
    </source>
</evidence>
<sequence length="268" mass="31017">MKIWGIFRMFFPEQFEDNIFIDIGEIIKELDSKVFIIRYTMFPLALLFVSCCAGALTTPQYYDLGKAQTYFKEFVTKFGKKYSTKTEMNYRFEIFQENLKEVNKLNQEENANVFGINQFMDLDIQDFIQHHTGFRYMKYDDYCKVQTDDHIPDTDVPESFDWRQRNAVTEVGDQGKCGGSFAFSAAAVRAEGLMKYNQGIVHKCVNIFGVNHAVLLVGYGTENGIPYWTVKNSWSSDWGESGYFRLLRGEDIDSCGMQSTYMTTAELE</sequence>
<dbReference type="InterPro" id="IPR025660">
    <property type="entry name" value="Pept_his_AS"/>
</dbReference>
<feature type="transmembrane region" description="Helical" evidence="3">
    <location>
        <begin position="36"/>
        <end position="56"/>
    </location>
</feature>
<keyword evidence="7" id="KW-1185">Reference proteome</keyword>
<proteinExistence type="inferred from homology"/>
<evidence type="ECO:0000313" key="6">
    <source>
        <dbReference type="EMBL" id="CAB3237723.1"/>
    </source>
</evidence>
<dbReference type="Gene3D" id="3.90.70.10">
    <property type="entry name" value="Cysteine proteinases"/>
    <property type="match status" value="2"/>
</dbReference>
<evidence type="ECO:0000259" key="4">
    <source>
        <dbReference type="SMART" id="SM00645"/>
    </source>
</evidence>
<dbReference type="EMBL" id="CADEBC010000494">
    <property type="protein sequence ID" value="CAB3237723.1"/>
    <property type="molecule type" value="Genomic_DNA"/>
</dbReference>
<keyword evidence="3" id="KW-0812">Transmembrane</keyword>
<evidence type="ECO:0000259" key="5">
    <source>
        <dbReference type="SMART" id="SM00848"/>
    </source>
</evidence>
<organism evidence="6 7">
    <name type="scientific">Arctia plantaginis</name>
    <name type="common">Wood tiger moth</name>
    <name type="synonym">Phalaena plantaginis</name>
    <dbReference type="NCBI Taxonomy" id="874455"/>
    <lineage>
        <taxon>Eukaryota</taxon>
        <taxon>Metazoa</taxon>
        <taxon>Ecdysozoa</taxon>
        <taxon>Arthropoda</taxon>
        <taxon>Hexapoda</taxon>
        <taxon>Insecta</taxon>
        <taxon>Pterygota</taxon>
        <taxon>Neoptera</taxon>
        <taxon>Endopterygota</taxon>
        <taxon>Lepidoptera</taxon>
        <taxon>Glossata</taxon>
        <taxon>Ditrysia</taxon>
        <taxon>Noctuoidea</taxon>
        <taxon>Erebidae</taxon>
        <taxon>Arctiinae</taxon>
        <taxon>Arctia</taxon>
    </lineage>
</organism>
<evidence type="ECO:0000256" key="1">
    <source>
        <dbReference type="ARBA" id="ARBA00008455"/>
    </source>
</evidence>
<comment type="caution">
    <text evidence="6">The sequence shown here is derived from an EMBL/GenBank/DDBJ whole genome shotgun (WGS) entry which is preliminary data.</text>
</comment>
<accession>A0A8S0ZVS0</accession>
<keyword evidence="2" id="KW-1015">Disulfide bond</keyword>
<evidence type="ECO:0000313" key="7">
    <source>
        <dbReference type="Proteomes" id="UP000494106"/>
    </source>
</evidence>
<protein>
    <submittedName>
        <fullName evidence="6">Uncharacterized protein</fullName>
    </submittedName>
</protein>
<dbReference type="InterPro" id="IPR025661">
    <property type="entry name" value="Pept_asp_AS"/>
</dbReference>
<dbReference type="GO" id="GO:0006508">
    <property type="term" value="P:proteolysis"/>
    <property type="evidence" value="ECO:0007669"/>
    <property type="project" value="InterPro"/>
</dbReference>
<dbReference type="Pfam" id="PF08246">
    <property type="entry name" value="Inhibitor_I29"/>
    <property type="match status" value="1"/>
</dbReference>
<dbReference type="OrthoDB" id="10253408at2759"/>
<dbReference type="SUPFAM" id="SSF54001">
    <property type="entry name" value="Cysteine proteinases"/>
    <property type="match status" value="1"/>
</dbReference>
<dbReference type="InterPro" id="IPR013128">
    <property type="entry name" value="Peptidase_C1A"/>
</dbReference>
<comment type="similarity">
    <text evidence="1">Belongs to the peptidase C1 family.</text>
</comment>
<dbReference type="PROSITE" id="PS00639">
    <property type="entry name" value="THIOL_PROTEASE_HIS"/>
    <property type="match status" value="1"/>
</dbReference>
<dbReference type="Proteomes" id="UP000494106">
    <property type="component" value="Unassembled WGS sequence"/>
</dbReference>
<reference evidence="6 7" key="1">
    <citation type="submission" date="2020-04" db="EMBL/GenBank/DDBJ databases">
        <authorList>
            <person name="Wallbank WR R."/>
            <person name="Pardo Diaz C."/>
            <person name="Kozak K."/>
            <person name="Martin S."/>
            <person name="Jiggins C."/>
            <person name="Moest M."/>
            <person name="Warren A I."/>
            <person name="Byers J.R.P. K."/>
            <person name="Montejo-Kovacevich G."/>
            <person name="Yen C E."/>
        </authorList>
    </citation>
    <scope>NUCLEOTIDE SEQUENCE [LARGE SCALE GENOMIC DNA]</scope>
</reference>